<feature type="domain" description="Aminotransferase class V" evidence="9">
    <location>
        <begin position="25"/>
        <end position="410"/>
    </location>
</feature>
<dbReference type="Gene3D" id="3.40.640.10">
    <property type="entry name" value="Type I PLP-dependent aspartate aminotransferase-like (Major domain)"/>
    <property type="match status" value="1"/>
</dbReference>
<dbReference type="InterPro" id="IPR000192">
    <property type="entry name" value="Aminotrans_V_dom"/>
</dbReference>
<evidence type="ECO:0000256" key="3">
    <source>
        <dbReference type="ARBA" id="ARBA00012239"/>
    </source>
</evidence>
<accession>A0A430FSV5</accession>
<dbReference type="Gene3D" id="3.90.1150.10">
    <property type="entry name" value="Aspartate Aminotransferase, domain 1"/>
    <property type="match status" value="1"/>
</dbReference>
<sequence>MTQTLEQIRQEFPILNVKVHGKPLVYLDSAATAQKPQCVIDAESEFYATINAGVHRGAHELAARSTLAFEEARAKVAELVGANAEEGSEELVVTAGATAGLNLLATSFGYASMGRGGKVAERFVLKPGDEIVVSKAEHHSVLLPFQELAARTGATLRWFDLDTEGRIRTDMADEVITERTKIVAITHISNVTGAITDVATVVKRAHEVGALVVLDACQSVPHIAIDFHALDVDFAAFSAHKMYGPTGVGFLYGKRELLEALPPATFGGSMVELAWMDKPADYMMPPARFEAGTQPVAQVVAAGVAAQWMREIGMDRIAQHEQEITKELLKINELDGVRVLGPLSTEQRIGTVSFEVEGVHPHDVGQYIDAQGIAIRVGHHCAQPAQRHFGVYASNRASCGIYTTVEDARAFVEAVGKVRAFFEV</sequence>
<keyword evidence="4 8" id="KW-0808">Transferase</keyword>
<evidence type="ECO:0000259" key="9">
    <source>
        <dbReference type="Pfam" id="PF00266"/>
    </source>
</evidence>
<dbReference type="PROSITE" id="PS00595">
    <property type="entry name" value="AA_TRANSFER_CLASS_5"/>
    <property type="match status" value="1"/>
</dbReference>
<organism evidence="10 11">
    <name type="scientific">Bifidobacterium dolichotidis</name>
    <dbReference type="NCBI Taxonomy" id="2306976"/>
    <lineage>
        <taxon>Bacteria</taxon>
        <taxon>Bacillati</taxon>
        <taxon>Actinomycetota</taxon>
        <taxon>Actinomycetes</taxon>
        <taxon>Bifidobacteriales</taxon>
        <taxon>Bifidobacteriaceae</taxon>
        <taxon>Bifidobacterium</taxon>
    </lineage>
</organism>
<evidence type="ECO:0000256" key="1">
    <source>
        <dbReference type="ARBA" id="ARBA00001933"/>
    </source>
</evidence>
<dbReference type="PANTHER" id="PTHR43586">
    <property type="entry name" value="CYSTEINE DESULFURASE"/>
    <property type="match status" value="1"/>
</dbReference>
<evidence type="ECO:0000256" key="4">
    <source>
        <dbReference type="ARBA" id="ARBA00022679"/>
    </source>
</evidence>
<dbReference type="InterPro" id="IPR015424">
    <property type="entry name" value="PyrdxlP-dep_Trfase"/>
</dbReference>
<comment type="similarity">
    <text evidence="2 8">Belongs to the class-V pyridoxal-phosphate-dependent aminotransferase family. Csd subfamily.</text>
</comment>
<reference evidence="10 11" key="1">
    <citation type="submission" date="2018-09" db="EMBL/GenBank/DDBJ databases">
        <title>Characterization of the phylogenetic diversity of five novel species belonging to the genus Bifidobacterium.</title>
        <authorList>
            <person name="Lugli G.A."/>
            <person name="Duranti S."/>
            <person name="Milani C."/>
        </authorList>
    </citation>
    <scope>NUCLEOTIDE SEQUENCE [LARGE SCALE GENOMIC DNA]</scope>
    <source>
        <strain evidence="10 11">2036B</strain>
    </source>
</reference>
<dbReference type="CDD" id="cd06453">
    <property type="entry name" value="SufS_like"/>
    <property type="match status" value="1"/>
</dbReference>
<dbReference type="AlphaFoldDB" id="A0A430FSV5"/>
<evidence type="ECO:0000256" key="8">
    <source>
        <dbReference type="RuleBase" id="RU004506"/>
    </source>
</evidence>
<evidence type="ECO:0000256" key="2">
    <source>
        <dbReference type="ARBA" id="ARBA00010447"/>
    </source>
</evidence>
<dbReference type="InterPro" id="IPR020578">
    <property type="entry name" value="Aminotrans_V_PyrdxlP_BS"/>
</dbReference>
<gene>
    <name evidence="10" type="ORF">D2E26_0526</name>
</gene>
<comment type="cofactor">
    <cofactor evidence="1 7">
        <name>pyridoxal 5'-phosphate</name>
        <dbReference type="ChEBI" id="CHEBI:597326"/>
    </cofactor>
</comment>
<dbReference type="NCBIfam" id="TIGR01979">
    <property type="entry name" value="sufS"/>
    <property type="match status" value="1"/>
</dbReference>
<name>A0A430FSV5_9BIFI</name>
<dbReference type="PANTHER" id="PTHR43586:SF8">
    <property type="entry name" value="CYSTEINE DESULFURASE 1, CHLOROPLASTIC"/>
    <property type="match status" value="1"/>
</dbReference>
<evidence type="ECO:0000313" key="10">
    <source>
        <dbReference type="EMBL" id="RSX55963.1"/>
    </source>
</evidence>
<dbReference type="GO" id="GO:0030170">
    <property type="term" value="F:pyridoxal phosphate binding"/>
    <property type="evidence" value="ECO:0007669"/>
    <property type="project" value="UniProtKB-UniRule"/>
</dbReference>
<comment type="function">
    <text evidence="8">Catalyzes the removal of elemental sulfur and selenium atoms from L-cysteine, L-cystine, L-selenocysteine, and L-selenocystine to produce L-alanine.</text>
</comment>
<comment type="catalytic activity">
    <reaction evidence="6 8">
        <text>(sulfur carrier)-H + L-cysteine = (sulfur carrier)-SH + L-alanine</text>
        <dbReference type="Rhea" id="RHEA:43892"/>
        <dbReference type="Rhea" id="RHEA-COMP:14737"/>
        <dbReference type="Rhea" id="RHEA-COMP:14739"/>
        <dbReference type="ChEBI" id="CHEBI:29917"/>
        <dbReference type="ChEBI" id="CHEBI:35235"/>
        <dbReference type="ChEBI" id="CHEBI:57972"/>
        <dbReference type="ChEBI" id="CHEBI:64428"/>
        <dbReference type="EC" id="2.8.1.7"/>
    </reaction>
</comment>
<dbReference type="GO" id="GO:0031071">
    <property type="term" value="F:cysteine desulfurase activity"/>
    <property type="evidence" value="ECO:0007669"/>
    <property type="project" value="UniProtKB-UniRule"/>
</dbReference>
<dbReference type="EMBL" id="QXGM01000001">
    <property type="protein sequence ID" value="RSX55963.1"/>
    <property type="molecule type" value="Genomic_DNA"/>
</dbReference>
<dbReference type="InterPro" id="IPR015421">
    <property type="entry name" value="PyrdxlP-dep_Trfase_major"/>
</dbReference>
<keyword evidence="11" id="KW-1185">Reference proteome</keyword>
<dbReference type="Proteomes" id="UP000287609">
    <property type="component" value="Unassembled WGS sequence"/>
</dbReference>
<protein>
    <recommendedName>
        <fullName evidence="3 8">Cysteine desulfurase</fullName>
        <ecNumber evidence="3 8">2.8.1.7</ecNumber>
    </recommendedName>
</protein>
<evidence type="ECO:0000256" key="6">
    <source>
        <dbReference type="ARBA" id="ARBA00050776"/>
    </source>
</evidence>
<comment type="caution">
    <text evidence="10">The sequence shown here is derived from an EMBL/GenBank/DDBJ whole genome shotgun (WGS) entry which is preliminary data.</text>
</comment>
<dbReference type="OrthoDB" id="9804366at2"/>
<dbReference type="SUPFAM" id="SSF53383">
    <property type="entry name" value="PLP-dependent transferases"/>
    <property type="match status" value="1"/>
</dbReference>
<dbReference type="GO" id="GO:0006534">
    <property type="term" value="P:cysteine metabolic process"/>
    <property type="evidence" value="ECO:0007669"/>
    <property type="project" value="UniProtKB-UniRule"/>
</dbReference>
<dbReference type="Pfam" id="PF00266">
    <property type="entry name" value="Aminotran_5"/>
    <property type="match status" value="1"/>
</dbReference>
<dbReference type="RefSeq" id="WP_125963128.1">
    <property type="nucleotide sequence ID" value="NZ_QXGM01000001.1"/>
</dbReference>
<dbReference type="InterPro" id="IPR010970">
    <property type="entry name" value="Cys_dSase_SufS"/>
</dbReference>
<evidence type="ECO:0000256" key="5">
    <source>
        <dbReference type="ARBA" id="ARBA00022898"/>
    </source>
</evidence>
<evidence type="ECO:0000256" key="7">
    <source>
        <dbReference type="RuleBase" id="RU004504"/>
    </source>
</evidence>
<dbReference type="InterPro" id="IPR015422">
    <property type="entry name" value="PyrdxlP-dep_Trfase_small"/>
</dbReference>
<evidence type="ECO:0000313" key="11">
    <source>
        <dbReference type="Proteomes" id="UP000287609"/>
    </source>
</evidence>
<proteinExistence type="inferred from homology"/>
<keyword evidence="5 8" id="KW-0663">Pyridoxal phosphate</keyword>
<dbReference type="EC" id="2.8.1.7" evidence="3 8"/>